<accession>A0A0A9DDJ0</accession>
<name>A0A0A9DDJ0_ARUDO</name>
<proteinExistence type="predicted"/>
<organism evidence="1">
    <name type="scientific">Arundo donax</name>
    <name type="common">Giant reed</name>
    <name type="synonym">Donax arundinaceus</name>
    <dbReference type="NCBI Taxonomy" id="35708"/>
    <lineage>
        <taxon>Eukaryota</taxon>
        <taxon>Viridiplantae</taxon>
        <taxon>Streptophyta</taxon>
        <taxon>Embryophyta</taxon>
        <taxon>Tracheophyta</taxon>
        <taxon>Spermatophyta</taxon>
        <taxon>Magnoliopsida</taxon>
        <taxon>Liliopsida</taxon>
        <taxon>Poales</taxon>
        <taxon>Poaceae</taxon>
        <taxon>PACMAD clade</taxon>
        <taxon>Arundinoideae</taxon>
        <taxon>Arundineae</taxon>
        <taxon>Arundo</taxon>
    </lineage>
</organism>
<reference evidence="1" key="2">
    <citation type="journal article" date="2015" name="Data Brief">
        <title>Shoot transcriptome of the giant reed, Arundo donax.</title>
        <authorList>
            <person name="Barrero R.A."/>
            <person name="Guerrero F.D."/>
            <person name="Moolhuijzen P."/>
            <person name="Goolsby J.A."/>
            <person name="Tidwell J."/>
            <person name="Bellgard S.E."/>
            <person name="Bellgard M.I."/>
        </authorList>
    </citation>
    <scope>NUCLEOTIDE SEQUENCE</scope>
    <source>
        <tissue evidence="1">Shoot tissue taken approximately 20 cm above the soil surface</tissue>
    </source>
</reference>
<evidence type="ECO:0000313" key="1">
    <source>
        <dbReference type="EMBL" id="JAD84758.1"/>
    </source>
</evidence>
<dbReference type="AlphaFoldDB" id="A0A0A9DDJ0"/>
<dbReference type="EMBL" id="GBRH01213137">
    <property type="protein sequence ID" value="JAD84758.1"/>
    <property type="molecule type" value="Transcribed_RNA"/>
</dbReference>
<sequence>MTRHFFPLMLLRMPSRSFCDCSLRAARLSGALSRLGICAICPGLSWNGIYPSPEGSLFYSSPRADLAGCGGSNGTAAQSVLSVVFVVSSCRPVTYIQPLPI</sequence>
<reference evidence="1" key="1">
    <citation type="submission" date="2014-09" db="EMBL/GenBank/DDBJ databases">
        <authorList>
            <person name="Magalhaes I.L.F."/>
            <person name="Oliveira U."/>
            <person name="Santos F.R."/>
            <person name="Vidigal T.H.D.A."/>
            <person name="Brescovit A.D."/>
            <person name="Santos A.J."/>
        </authorList>
    </citation>
    <scope>NUCLEOTIDE SEQUENCE</scope>
    <source>
        <tissue evidence="1">Shoot tissue taken approximately 20 cm above the soil surface</tissue>
    </source>
</reference>
<protein>
    <submittedName>
        <fullName evidence="1">Similar to ATVPS33 (Arabidopsis thaliana vacuolar protein sorting 33)</fullName>
    </submittedName>
</protein>